<dbReference type="AlphaFoldDB" id="A0A921FA40"/>
<evidence type="ECO:0000256" key="2">
    <source>
        <dbReference type="SAM" id="Phobius"/>
    </source>
</evidence>
<evidence type="ECO:0000259" key="3">
    <source>
        <dbReference type="Pfam" id="PF13930"/>
    </source>
</evidence>
<keyword evidence="2" id="KW-0812">Transmembrane</keyword>
<feature type="compositionally biased region" description="Low complexity" evidence="1">
    <location>
        <begin position="334"/>
        <end position="353"/>
    </location>
</feature>
<organism evidence="4 5">
    <name type="scientific">Ligilactobacillus acidipiscis</name>
    <dbReference type="NCBI Taxonomy" id="89059"/>
    <lineage>
        <taxon>Bacteria</taxon>
        <taxon>Bacillati</taxon>
        <taxon>Bacillota</taxon>
        <taxon>Bacilli</taxon>
        <taxon>Lactobacillales</taxon>
        <taxon>Lactobacillaceae</taxon>
        <taxon>Ligilactobacillus</taxon>
    </lineage>
</organism>
<reference evidence="4" key="1">
    <citation type="journal article" date="2021" name="PeerJ">
        <title>Extensive microbial diversity within the chicken gut microbiome revealed by metagenomics and culture.</title>
        <authorList>
            <person name="Gilroy R."/>
            <person name="Ravi A."/>
            <person name="Getino M."/>
            <person name="Pursley I."/>
            <person name="Horton D.L."/>
            <person name="Alikhan N.F."/>
            <person name="Baker D."/>
            <person name="Gharbi K."/>
            <person name="Hall N."/>
            <person name="Watson M."/>
            <person name="Adriaenssens E.M."/>
            <person name="Foster-Nyarko E."/>
            <person name="Jarju S."/>
            <person name="Secka A."/>
            <person name="Antonio M."/>
            <person name="Oren A."/>
            <person name="Chaudhuri R.R."/>
            <person name="La Ragione R."/>
            <person name="Hildebrand F."/>
            <person name="Pallen M.J."/>
        </authorList>
    </citation>
    <scope>NUCLEOTIDE SEQUENCE</scope>
    <source>
        <strain evidence="4">CHK174-6876</strain>
    </source>
</reference>
<feature type="region of interest" description="Disordered" evidence="1">
    <location>
        <begin position="319"/>
        <end position="354"/>
    </location>
</feature>
<dbReference type="Gene3D" id="3.40.570.10">
    <property type="entry name" value="Extracellular Endonuclease, subunit A"/>
    <property type="match status" value="1"/>
</dbReference>
<name>A0A921FA40_9LACO</name>
<keyword evidence="2" id="KW-1133">Transmembrane helix</keyword>
<proteinExistence type="predicted"/>
<dbReference type="GO" id="GO:0004519">
    <property type="term" value="F:endonuclease activity"/>
    <property type="evidence" value="ECO:0007669"/>
    <property type="project" value="UniProtKB-KW"/>
</dbReference>
<feature type="compositionally biased region" description="Basic and acidic residues" evidence="1">
    <location>
        <begin position="89"/>
        <end position="99"/>
    </location>
</feature>
<gene>
    <name evidence="4" type="ORF">K8V00_07455</name>
</gene>
<keyword evidence="4" id="KW-0378">Hydrolase</keyword>
<dbReference type="Proteomes" id="UP000707535">
    <property type="component" value="Unassembled WGS sequence"/>
</dbReference>
<keyword evidence="2" id="KW-0472">Membrane</keyword>
<keyword evidence="4" id="KW-0255">Endonuclease</keyword>
<feature type="compositionally biased region" description="Polar residues" evidence="1">
    <location>
        <begin position="319"/>
        <end position="329"/>
    </location>
</feature>
<feature type="transmembrane region" description="Helical" evidence="2">
    <location>
        <begin position="33"/>
        <end position="51"/>
    </location>
</feature>
<evidence type="ECO:0000313" key="5">
    <source>
        <dbReference type="Proteomes" id="UP000707535"/>
    </source>
</evidence>
<feature type="domain" description="Type VII secretion system protein EssD-like" evidence="3">
    <location>
        <begin position="151"/>
        <end position="286"/>
    </location>
</feature>
<protein>
    <submittedName>
        <fullName evidence="4">DNA/RNA non-specific endonuclease</fullName>
    </submittedName>
</protein>
<feature type="compositionally biased region" description="Basic and acidic residues" evidence="1">
    <location>
        <begin position="56"/>
        <end position="72"/>
    </location>
</feature>
<keyword evidence="4" id="KW-0540">Nuclease</keyword>
<dbReference type="InterPro" id="IPR044927">
    <property type="entry name" value="Endonuclea_NS_2"/>
</dbReference>
<dbReference type="EMBL" id="DYXG01000075">
    <property type="protein sequence ID" value="HJE97442.1"/>
    <property type="molecule type" value="Genomic_DNA"/>
</dbReference>
<dbReference type="Pfam" id="PF13930">
    <property type="entry name" value="Endonuclea_NS_2"/>
    <property type="match status" value="1"/>
</dbReference>
<comment type="caution">
    <text evidence="4">The sequence shown here is derived from an EMBL/GenBank/DDBJ whole genome shotgun (WGS) entry which is preliminary data.</text>
</comment>
<evidence type="ECO:0000256" key="1">
    <source>
        <dbReference type="SAM" id="MobiDB-lite"/>
    </source>
</evidence>
<sequence>MDTFFAIIWFGAMIYFIFCLFNKKRRKGKTKWMILGVSILAFVIFGVLTPADSEKTASGEKTEQVSSQEHRATQVKKGKTSSSQRNKSTKKEDSNKQESIKQAQLAKKKDQSRVQQQNRASNKELAALEFKGTQTINVNNGVPTFSEAEMSTKNGSWEKYGELDSLNRATSAEAMLSQATMPKPGEKRESISDVTPTGWKNKRISSGYLYNRSHLIGWALSAENDNWRNLITGTRQLNSPEMLRFEMDTKAYLEQSSTNYVRYSVTPIFRGNELLARGVHMMARSVGDNKISFNVFIFNVQDGVKLNYADGSSNVSGAAYTGQTPNSDSYKAANNDQVQQNEQSQQQTQQNDEQNMRVYVTPTGDKYHTHPHGRGHFTPTTLKDAKARGLQPCKICNPPS</sequence>
<feature type="transmembrane region" description="Helical" evidence="2">
    <location>
        <begin position="6"/>
        <end position="21"/>
    </location>
</feature>
<evidence type="ECO:0000313" key="4">
    <source>
        <dbReference type="EMBL" id="HJE97442.1"/>
    </source>
</evidence>
<reference evidence="4" key="2">
    <citation type="submission" date="2021-09" db="EMBL/GenBank/DDBJ databases">
        <authorList>
            <person name="Gilroy R."/>
        </authorList>
    </citation>
    <scope>NUCLEOTIDE SEQUENCE</scope>
    <source>
        <strain evidence="4">CHK174-6876</strain>
    </source>
</reference>
<accession>A0A921FA40</accession>
<dbReference type="RefSeq" id="WP_270333160.1">
    <property type="nucleotide sequence ID" value="NZ_JAQDEX010000004.1"/>
</dbReference>
<feature type="region of interest" description="Disordered" evidence="1">
    <location>
        <begin position="56"/>
        <end position="121"/>
    </location>
</feature>
<dbReference type="InterPro" id="IPR044929">
    <property type="entry name" value="DNA/RNA_non-sp_Endonuclease_sf"/>
</dbReference>